<reference evidence="5 6" key="1">
    <citation type="submission" date="2018-08" db="EMBL/GenBank/DDBJ databases">
        <title>Salinimonas sediminis sp. nov., a piezophilic bacterium isolated from a deep-sea sediment sample from the New Britain Trench.</title>
        <authorList>
            <person name="Cao J."/>
        </authorList>
    </citation>
    <scope>NUCLEOTIDE SEQUENCE [LARGE SCALE GENOMIC DNA]</scope>
    <source>
        <strain evidence="5 6">N102</strain>
    </source>
</reference>
<dbReference type="PANTHER" id="PTHR30483:SF6">
    <property type="entry name" value="PERIPLASMIC BINDING PROTEIN OF ABC TRANSPORTER FOR NATURAL AMINO ACIDS"/>
    <property type="match status" value="1"/>
</dbReference>
<evidence type="ECO:0000313" key="5">
    <source>
        <dbReference type="EMBL" id="AXR05505.1"/>
    </source>
</evidence>
<feature type="signal peptide" evidence="3">
    <location>
        <begin position="1"/>
        <end position="25"/>
    </location>
</feature>
<sequence length="395" mass="42907">MRVQTIFILWLIIVGMAPFSGQVHAKPDDTPLLIAIDADFSTVAVEGGNAIARGVELAVADINKAGGLMGRQVQIVHKDHRGNPARGVANIKKLAELDNLIAVVGGIHTPVAIAELPYIHRHNILYLGPWAAGTPLVENDFSPNNVFRVSIRDSEAGSVLIKHAKAQGYKTVALVLERTGWGRSNLTSLKVAAAQQGVNIQKVTWINWHQTNFSADAQSIQQAKVDAVILVTNAPEGAVAINALYQTSEKPLPVIAHWGIGSGNFVKLIGMDMLAKLDISVIQTFSFLYQNNPVAAKLFKDYQQAYGETSKDSVSAVVGTAHAYDLVSMLAIAVRQAESIELNKVRHALENLPPINGAVKRYMPAFTQSRHDALWADDYFMAQFDNNGNLIPITR</sequence>
<organism evidence="5 6">
    <name type="scientific">Salinimonas sediminis</name>
    <dbReference type="NCBI Taxonomy" id="2303538"/>
    <lineage>
        <taxon>Bacteria</taxon>
        <taxon>Pseudomonadati</taxon>
        <taxon>Pseudomonadota</taxon>
        <taxon>Gammaproteobacteria</taxon>
        <taxon>Alteromonadales</taxon>
        <taxon>Alteromonadaceae</taxon>
        <taxon>Alteromonas/Salinimonas group</taxon>
        <taxon>Salinimonas</taxon>
    </lineage>
</organism>
<evidence type="ECO:0000256" key="3">
    <source>
        <dbReference type="SAM" id="SignalP"/>
    </source>
</evidence>
<protein>
    <submittedName>
        <fullName evidence="5">ABC transporter substrate-binding protein</fullName>
    </submittedName>
</protein>
<dbReference type="RefSeq" id="WP_117315519.1">
    <property type="nucleotide sequence ID" value="NZ_CP031769.1"/>
</dbReference>
<evidence type="ECO:0000256" key="2">
    <source>
        <dbReference type="ARBA" id="ARBA00022729"/>
    </source>
</evidence>
<dbReference type="KEGG" id="salm:D0Y50_03440"/>
<dbReference type="CDD" id="cd19979">
    <property type="entry name" value="PBP1_ABC_ligand_binding-like"/>
    <property type="match status" value="1"/>
</dbReference>
<evidence type="ECO:0000259" key="4">
    <source>
        <dbReference type="Pfam" id="PF13458"/>
    </source>
</evidence>
<feature type="chain" id="PRO_5016955438" evidence="3">
    <location>
        <begin position="26"/>
        <end position="395"/>
    </location>
</feature>
<keyword evidence="6" id="KW-1185">Reference proteome</keyword>
<dbReference type="InterPro" id="IPR051010">
    <property type="entry name" value="BCAA_transport"/>
</dbReference>
<evidence type="ECO:0000256" key="1">
    <source>
        <dbReference type="ARBA" id="ARBA00010062"/>
    </source>
</evidence>
<feature type="domain" description="Leucine-binding protein" evidence="4">
    <location>
        <begin position="39"/>
        <end position="388"/>
    </location>
</feature>
<name>A0A346NIZ8_9ALTE</name>
<dbReference type="InterPro" id="IPR028082">
    <property type="entry name" value="Peripla_BP_I"/>
</dbReference>
<dbReference type="Proteomes" id="UP000262073">
    <property type="component" value="Chromosome"/>
</dbReference>
<dbReference type="Pfam" id="PF13458">
    <property type="entry name" value="Peripla_BP_6"/>
    <property type="match status" value="1"/>
</dbReference>
<dbReference type="SUPFAM" id="SSF53822">
    <property type="entry name" value="Periplasmic binding protein-like I"/>
    <property type="match status" value="1"/>
</dbReference>
<dbReference type="Gene3D" id="3.40.50.2300">
    <property type="match status" value="2"/>
</dbReference>
<dbReference type="PANTHER" id="PTHR30483">
    <property type="entry name" value="LEUCINE-SPECIFIC-BINDING PROTEIN"/>
    <property type="match status" value="1"/>
</dbReference>
<proteinExistence type="inferred from homology"/>
<dbReference type="InterPro" id="IPR028081">
    <property type="entry name" value="Leu-bd"/>
</dbReference>
<gene>
    <name evidence="5" type="ORF">D0Y50_03440</name>
</gene>
<dbReference type="AlphaFoldDB" id="A0A346NIZ8"/>
<dbReference type="OrthoDB" id="9147078at2"/>
<keyword evidence="2 3" id="KW-0732">Signal</keyword>
<evidence type="ECO:0000313" key="6">
    <source>
        <dbReference type="Proteomes" id="UP000262073"/>
    </source>
</evidence>
<accession>A0A346NIZ8</accession>
<dbReference type="EMBL" id="CP031769">
    <property type="protein sequence ID" value="AXR05505.1"/>
    <property type="molecule type" value="Genomic_DNA"/>
</dbReference>
<comment type="similarity">
    <text evidence="1">Belongs to the leucine-binding protein family.</text>
</comment>